<sequence length="341" mass="36775">MSSTAKRMRPAEPLEIPGSFPGRPKVHRRSMGDRDTSSSRGSGRSSEGGEWLKSLVLSPFRLAASWLVGGHEPQPAQKMAEAHRPTHRAHTHDRIRQANGVHGSALRSSGRRPGTPVRTPGTPGQRQQQRRRRRPLVASGGRHDSWKMRTIGLVREYTMRPPATAEWPRAAWREPPSAAASTGAYDSTPALSQLDDAQSTPSVDSSLGFRGETPLRLGVQIQPPAGIQSTAVAAAAGSADAWLAQLRRKIEDALAVSKPAAAVATAAYDRLRREGEALDERLAKAQQRDAFTLPADAAAVLARAGSAGFAAELNNVPVTARDMATLQDGKWLNDEVINFYM</sequence>
<proteinExistence type="predicted"/>
<accession>A0ACC1JN82</accession>
<protein>
    <submittedName>
        <fullName evidence="1">Uncharacterized protein</fullName>
    </submittedName>
</protein>
<dbReference type="EMBL" id="JANBUJ010002584">
    <property type="protein sequence ID" value="KAJ2763866.1"/>
    <property type="molecule type" value="Genomic_DNA"/>
</dbReference>
<dbReference type="Proteomes" id="UP001140234">
    <property type="component" value="Unassembled WGS sequence"/>
</dbReference>
<evidence type="ECO:0000313" key="2">
    <source>
        <dbReference type="Proteomes" id="UP001140234"/>
    </source>
</evidence>
<gene>
    <name evidence="1" type="ORF">IWQ57_005403</name>
</gene>
<keyword evidence="2" id="KW-1185">Reference proteome</keyword>
<feature type="non-terminal residue" evidence="1">
    <location>
        <position position="341"/>
    </location>
</feature>
<reference evidence="1" key="1">
    <citation type="submission" date="2022-07" db="EMBL/GenBank/DDBJ databases">
        <title>Phylogenomic reconstructions and comparative analyses of Kickxellomycotina fungi.</title>
        <authorList>
            <person name="Reynolds N.K."/>
            <person name="Stajich J.E."/>
            <person name="Barry K."/>
            <person name="Grigoriev I.V."/>
            <person name="Crous P."/>
            <person name="Smith M.E."/>
        </authorList>
    </citation>
    <scope>NUCLEOTIDE SEQUENCE</scope>
    <source>
        <strain evidence="1">CBS 109366</strain>
    </source>
</reference>
<evidence type="ECO:0000313" key="1">
    <source>
        <dbReference type="EMBL" id="KAJ2763866.1"/>
    </source>
</evidence>
<organism evidence="1 2">
    <name type="scientific">Coemansia nantahalensis</name>
    <dbReference type="NCBI Taxonomy" id="2789366"/>
    <lineage>
        <taxon>Eukaryota</taxon>
        <taxon>Fungi</taxon>
        <taxon>Fungi incertae sedis</taxon>
        <taxon>Zoopagomycota</taxon>
        <taxon>Kickxellomycotina</taxon>
        <taxon>Kickxellomycetes</taxon>
        <taxon>Kickxellales</taxon>
        <taxon>Kickxellaceae</taxon>
        <taxon>Coemansia</taxon>
    </lineage>
</organism>
<name>A0ACC1JN82_9FUNG</name>
<comment type="caution">
    <text evidence="1">The sequence shown here is derived from an EMBL/GenBank/DDBJ whole genome shotgun (WGS) entry which is preliminary data.</text>
</comment>